<keyword evidence="3" id="KW-1185">Reference proteome</keyword>
<evidence type="ECO:0000256" key="1">
    <source>
        <dbReference type="PIRSR" id="PIRSR602481-1"/>
    </source>
</evidence>
<dbReference type="InterPro" id="IPR036388">
    <property type="entry name" value="WH-like_DNA-bd_sf"/>
</dbReference>
<dbReference type="PANTHER" id="PTHR33202">
    <property type="entry name" value="ZINC UPTAKE REGULATION PROTEIN"/>
    <property type="match status" value="1"/>
</dbReference>
<reference evidence="2 3" key="1">
    <citation type="submission" date="2016-10" db="EMBL/GenBank/DDBJ databases">
        <authorList>
            <person name="de Groot N.N."/>
        </authorList>
    </citation>
    <scope>NUCLEOTIDE SEQUENCE [LARGE SCALE GENOMIC DNA]</scope>
    <source>
        <strain evidence="2 3">DSM 17794</strain>
    </source>
</reference>
<dbReference type="SUPFAM" id="SSF46785">
    <property type="entry name" value="Winged helix' DNA-binding domain"/>
    <property type="match status" value="1"/>
</dbReference>
<protein>
    <submittedName>
        <fullName evidence="2">Fur family transcriptional regulator, ferric uptake regulator</fullName>
    </submittedName>
</protein>
<accession>A0A1I4YKT9</accession>
<comment type="cofactor">
    <cofactor evidence="1">
        <name>Zn(2+)</name>
        <dbReference type="ChEBI" id="CHEBI:29105"/>
    </cofactor>
    <text evidence="1">Binds 1 zinc ion per subunit.</text>
</comment>
<organism evidence="2 3">
    <name type="scientific">Salegentibacter flavus</name>
    <dbReference type="NCBI Taxonomy" id="287099"/>
    <lineage>
        <taxon>Bacteria</taxon>
        <taxon>Pseudomonadati</taxon>
        <taxon>Bacteroidota</taxon>
        <taxon>Flavobacteriia</taxon>
        <taxon>Flavobacteriales</taxon>
        <taxon>Flavobacteriaceae</taxon>
        <taxon>Salegentibacter</taxon>
    </lineage>
</organism>
<dbReference type="GO" id="GO:0000976">
    <property type="term" value="F:transcription cis-regulatory region binding"/>
    <property type="evidence" value="ECO:0007669"/>
    <property type="project" value="TreeGrafter"/>
</dbReference>
<keyword evidence="1" id="KW-0479">Metal-binding</keyword>
<dbReference type="GO" id="GO:0008270">
    <property type="term" value="F:zinc ion binding"/>
    <property type="evidence" value="ECO:0007669"/>
    <property type="project" value="TreeGrafter"/>
</dbReference>
<evidence type="ECO:0000313" key="2">
    <source>
        <dbReference type="EMBL" id="SFN38169.1"/>
    </source>
</evidence>
<dbReference type="PANTHER" id="PTHR33202:SF22">
    <property type="entry name" value="HYDROGEN PEROXIDE SENSITIVE REPRESSOR"/>
    <property type="match status" value="1"/>
</dbReference>
<dbReference type="GO" id="GO:1900376">
    <property type="term" value="P:regulation of secondary metabolite biosynthetic process"/>
    <property type="evidence" value="ECO:0007669"/>
    <property type="project" value="TreeGrafter"/>
</dbReference>
<feature type="binding site" evidence="1">
    <location>
        <position position="134"/>
    </location>
    <ligand>
        <name>Zn(2+)</name>
        <dbReference type="ChEBI" id="CHEBI:29105"/>
    </ligand>
</feature>
<proteinExistence type="predicted"/>
<dbReference type="GO" id="GO:0045892">
    <property type="term" value="P:negative regulation of DNA-templated transcription"/>
    <property type="evidence" value="ECO:0007669"/>
    <property type="project" value="TreeGrafter"/>
</dbReference>
<keyword evidence="1" id="KW-0862">Zinc</keyword>
<evidence type="ECO:0000313" key="3">
    <source>
        <dbReference type="Proteomes" id="UP000199153"/>
    </source>
</evidence>
<dbReference type="OrthoDB" id="594893at2"/>
<feature type="binding site" evidence="1">
    <location>
        <position position="99"/>
    </location>
    <ligand>
        <name>Zn(2+)</name>
        <dbReference type="ChEBI" id="CHEBI:29105"/>
    </ligand>
</feature>
<name>A0A1I4YKT9_9FLAO</name>
<dbReference type="RefSeq" id="WP_093406137.1">
    <property type="nucleotide sequence ID" value="NZ_FOVL01000003.1"/>
</dbReference>
<dbReference type="Pfam" id="PF01475">
    <property type="entry name" value="FUR"/>
    <property type="match status" value="1"/>
</dbReference>
<dbReference type="GO" id="GO:0003700">
    <property type="term" value="F:DNA-binding transcription factor activity"/>
    <property type="evidence" value="ECO:0007669"/>
    <property type="project" value="InterPro"/>
</dbReference>
<dbReference type="InterPro" id="IPR002481">
    <property type="entry name" value="FUR"/>
</dbReference>
<sequence>MTKAEKTLRNNGIRPTKMRLFIYKYLKRKFYAVTLREIETAFVKKSEHTRDRTTIYRSIKLFQKKGIIHQIDDGTAIAKYAYSDKNSLDLHLHLHCMNCSKTFCLPNKVPQENLPDKYEITEVNLVLKGACVKCQKAKKLKYNIDQSAHKNLKQ</sequence>
<dbReference type="Gene3D" id="1.10.10.10">
    <property type="entry name" value="Winged helix-like DNA-binding domain superfamily/Winged helix DNA-binding domain"/>
    <property type="match status" value="1"/>
</dbReference>
<gene>
    <name evidence="2" type="ORF">SAMN05660413_00784</name>
</gene>
<dbReference type="AlphaFoldDB" id="A0A1I4YKT9"/>
<feature type="binding site" evidence="1">
    <location>
        <position position="96"/>
    </location>
    <ligand>
        <name>Zn(2+)</name>
        <dbReference type="ChEBI" id="CHEBI:29105"/>
    </ligand>
</feature>
<dbReference type="EMBL" id="FOVL01000003">
    <property type="protein sequence ID" value="SFN38169.1"/>
    <property type="molecule type" value="Genomic_DNA"/>
</dbReference>
<feature type="binding site" evidence="1">
    <location>
        <position position="131"/>
    </location>
    <ligand>
        <name>Zn(2+)</name>
        <dbReference type="ChEBI" id="CHEBI:29105"/>
    </ligand>
</feature>
<dbReference type="STRING" id="287099.SAMN05660413_00784"/>
<dbReference type="InterPro" id="IPR036390">
    <property type="entry name" value="WH_DNA-bd_sf"/>
</dbReference>
<dbReference type="Proteomes" id="UP000199153">
    <property type="component" value="Unassembled WGS sequence"/>
</dbReference>